<dbReference type="PANTHER" id="PTHR42705">
    <property type="entry name" value="BIFUNCTIONAL NON-HOMOLOGOUS END JOINING PROTEIN LIGD"/>
    <property type="match status" value="1"/>
</dbReference>
<dbReference type="Gene3D" id="3.90.920.10">
    <property type="entry name" value="DNA primase, PRIM domain"/>
    <property type="match status" value="1"/>
</dbReference>
<proteinExistence type="predicted"/>
<dbReference type="AlphaFoldDB" id="A0A1W7CSB2"/>
<dbReference type="KEGG" id="smao:CAG99_01250"/>
<accession>A0A1W7CSB2</accession>
<reference evidence="2 3" key="1">
    <citation type="submission" date="2017-05" db="EMBL/GenBank/DDBJ databases">
        <title>Complete genome sequence of Streptomyces sp. SCSIO 03032 revealed the diverse biosynthetic pathways for its bioactive secondary metabolites.</title>
        <authorList>
            <person name="Ma L."/>
            <person name="Zhu Y."/>
            <person name="Zhang W."/>
            <person name="Zhang G."/>
            <person name="Tian X."/>
            <person name="Zhang S."/>
            <person name="Zhang C."/>
        </authorList>
    </citation>
    <scope>NUCLEOTIDE SEQUENCE [LARGE SCALE GENOMIC DNA]</scope>
    <source>
        <strain evidence="2 3">SCSIO 03032</strain>
    </source>
</reference>
<dbReference type="InterPro" id="IPR052171">
    <property type="entry name" value="NHEJ_LigD"/>
</dbReference>
<name>A0A1W7CSB2_9ACTN</name>
<dbReference type="GO" id="GO:0016874">
    <property type="term" value="F:ligase activity"/>
    <property type="evidence" value="ECO:0007669"/>
    <property type="project" value="UniProtKB-KW"/>
</dbReference>
<dbReference type="OrthoDB" id="4296267at2"/>
<keyword evidence="3" id="KW-1185">Reference proteome</keyword>
<dbReference type="NCBIfam" id="TIGR02778">
    <property type="entry name" value="ligD_pol"/>
    <property type="match status" value="1"/>
</dbReference>
<evidence type="ECO:0000313" key="2">
    <source>
        <dbReference type="EMBL" id="ARQ67635.1"/>
    </source>
</evidence>
<keyword evidence="2" id="KW-0436">Ligase</keyword>
<evidence type="ECO:0000313" key="3">
    <source>
        <dbReference type="Proteomes" id="UP000194218"/>
    </source>
</evidence>
<evidence type="ECO:0000259" key="1">
    <source>
        <dbReference type="Pfam" id="PF21686"/>
    </source>
</evidence>
<dbReference type="RefSeq" id="WP_086157160.1">
    <property type="nucleotide sequence ID" value="NZ_CP021121.1"/>
</dbReference>
<dbReference type="PANTHER" id="PTHR42705:SF2">
    <property type="entry name" value="BIFUNCTIONAL NON-HOMOLOGOUS END JOINING PROTEIN LIGD"/>
    <property type="match status" value="1"/>
</dbReference>
<sequence length="309" mass="34297">MSARDGRHEIRVGGRQVAVTRPGKEMFPEDGITKEDLVAYYRAVARPMLAHVRDRPVTMERYPDGYHGPSFFHKDVPDHFPDWVRRVDVAKAGGTLEMAVCDDAATLAYLANQACLTPHVWLSRAGRPDHPDRLVFDLDPPGDDFGLVRWAATEVRGLLTDAGLRPAVMTTGSRGAHVLAPLDAKAGFDEARAFAHAAADLLAARHPDRLTTEVRKDRRGGRLYLDVQRNAYAQTAVAPYAVRARPHAPVATPLTWEEFTGGDIGPRHFTLRTLPERLARSGDPWQGLRREARSLTAARRRLDRIAARA</sequence>
<dbReference type="InterPro" id="IPR014145">
    <property type="entry name" value="LigD_pol_dom"/>
</dbReference>
<dbReference type="EMBL" id="CP021121">
    <property type="protein sequence ID" value="ARQ67635.1"/>
    <property type="molecule type" value="Genomic_DNA"/>
</dbReference>
<dbReference type="CDD" id="cd04861">
    <property type="entry name" value="LigD_Pol_like"/>
    <property type="match status" value="1"/>
</dbReference>
<dbReference type="Pfam" id="PF21686">
    <property type="entry name" value="LigD_Prim-Pol"/>
    <property type="match status" value="1"/>
</dbReference>
<organism evidence="2 3">
    <name type="scientific">Streptomyces marincola</name>
    <dbReference type="NCBI Taxonomy" id="2878388"/>
    <lineage>
        <taxon>Bacteria</taxon>
        <taxon>Bacillati</taxon>
        <taxon>Actinomycetota</taxon>
        <taxon>Actinomycetes</taxon>
        <taxon>Kitasatosporales</taxon>
        <taxon>Streptomycetaceae</taxon>
        <taxon>Streptomyces</taxon>
    </lineage>
</organism>
<protein>
    <submittedName>
        <fullName evidence="2">ATP-dependent DNA ligase</fullName>
    </submittedName>
</protein>
<dbReference type="Proteomes" id="UP000194218">
    <property type="component" value="Chromosome"/>
</dbReference>
<feature type="domain" description="DNA ligase D polymerase" evidence="1">
    <location>
        <begin position="33"/>
        <end position="285"/>
    </location>
</feature>
<gene>
    <name evidence="2" type="ORF">CAG99_01250</name>
</gene>